<reference evidence="1 2" key="1">
    <citation type="journal article" date="2018" name="Sci. Rep.">
        <title>Genomic signatures of local adaptation to the degree of environmental predictability in rotifers.</title>
        <authorList>
            <person name="Franch-Gras L."/>
            <person name="Hahn C."/>
            <person name="Garcia-Roger E.M."/>
            <person name="Carmona M.J."/>
            <person name="Serra M."/>
            <person name="Gomez A."/>
        </authorList>
    </citation>
    <scope>NUCLEOTIDE SEQUENCE [LARGE SCALE GENOMIC DNA]</scope>
    <source>
        <strain evidence="1">HYR1</strain>
    </source>
</reference>
<proteinExistence type="predicted"/>
<keyword evidence="2" id="KW-1185">Reference proteome</keyword>
<dbReference type="AlphaFoldDB" id="A0A3M7SRM1"/>
<dbReference type="OrthoDB" id="10173515at2759"/>
<dbReference type="EMBL" id="REGN01000909">
    <property type="protein sequence ID" value="RNA38188.1"/>
    <property type="molecule type" value="Genomic_DNA"/>
</dbReference>
<evidence type="ECO:0000313" key="1">
    <source>
        <dbReference type="EMBL" id="RNA38188.1"/>
    </source>
</evidence>
<comment type="caution">
    <text evidence="1">The sequence shown here is derived from an EMBL/GenBank/DDBJ whole genome shotgun (WGS) entry which is preliminary data.</text>
</comment>
<protein>
    <submittedName>
        <fullName evidence="1">Uncharacterized protein</fullName>
    </submittedName>
</protein>
<gene>
    <name evidence="1" type="ORF">BpHYR1_045206</name>
</gene>
<dbReference type="Proteomes" id="UP000276133">
    <property type="component" value="Unassembled WGS sequence"/>
</dbReference>
<accession>A0A3M7SRM1</accession>
<evidence type="ECO:0000313" key="2">
    <source>
        <dbReference type="Proteomes" id="UP000276133"/>
    </source>
</evidence>
<name>A0A3M7SRM1_BRAPC</name>
<organism evidence="1 2">
    <name type="scientific">Brachionus plicatilis</name>
    <name type="common">Marine rotifer</name>
    <name type="synonym">Brachionus muelleri</name>
    <dbReference type="NCBI Taxonomy" id="10195"/>
    <lineage>
        <taxon>Eukaryota</taxon>
        <taxon>Metazoa</taxon>
        <taxon>Spiralia</taxon>
        <taxon>Gnathifera</taxon>
        <taxon>Rotifera</taxon>
        <taxon>Eurotatoria</taxon>
        <taxon>Monogononta</taxon>
        <taxon>Pseudotrocha</taxon>
        <taxon>Ploima</taxon>
        <taxon>Brachionidae</taxon>
        <taxon>Brachionus</taxon>
    </lineage>
</organism>
<sequence length="167" mass="19730">MIITRNQGLYKQGFYSAKKEVQVKSVNETSRRQRRPIQLDHFIDEINFNVARLLKTHRKLNQYKSFKINITRSLFLYLKSKYCLSSRYKQVSGFFEDFGILRERYMNDSDINSIDIESYEVIISNSKIQRVLDKSLKENVYRGLASIGFRFLVKKSKADYSNSNIGQ</sequence>